<evidence type="ECO:0000256" key="1">
    <source>
        <dbReference type="SAM" id="MobiDB-lite"/>
    </source>
</evidence>
<reference evidence="3 4" key="1">
    <citation type="submission" date="2024-09" db="EMBL/GenBank/DDBJ databases">
        <authorList>
            <person name="Sun Q."/>
            <person name="Mori K."/>
        </authorList>
    </citation>
    <scope>NUCLEOTIDE SEQUENCE [LARGE SCALE GENOMIC DNA]</scope>
    <source>
        <strain evidence="3 4">TBRC 0563</strain>
    </source>
</reference>
<dbReference type="EMBL" id="JBHLZP010000343">
    <property type="protein sequence ID" value="MFB9837106.1"/>
    <property type="molecule type" value="Genomic_DNA"/>
</dbReference>
<feature type="transmembrane region" description="Helical" evidence="2">
    <location>
        <begin position="31"/>
        <end position="53"/>
    </location>
</feature>
<comment type="caution">
    <text evidence="3">The sequence shown here is derived from an EMBL/GenBank/DDBJ whole genome shotgun (WGS) entry which is preliminary data.</text>
</comment>
<proteinExistence type="predicted"/>
<dbReference type="Proteomes" id="UP001589627">
    <property type="component" value="Unassembled WGS sequence"/>
</dbReference>
<organism evidence="3 4">
    <name type="scientific">Actinoallomurus acaciae</name>
    <dbReference type="NCBI Taxonomy" id="502577"/>
    <lineage>
        <taxon>Bacteria</taxon>
        <taxon>Bacillati</taxon>
        <taxon>Actinomycetota</taxon>
        <taxon>Actinomycetes</taxon>
        <taxon>Streptosporangiales</taxon>
        <taxon>Thermomonosporaceae</taxon>
        <taxon>Actinoallomurus</taxon>
    </lineage>
</organism>
<dbReference type="RefSeq" id="WP_378209887.1">
    <property type="nucleotide sequence ID" value="NZ_JBHLZP010000343.1"/>
</dbReference>
<keyword evidence="2" id="KW-1133">Transmembrane helix</keyword>
<sequence>MNPSPPPYGPGPAGPPRPWAPPPRRPRRGCVPLVVLGALFVIVVAVIGGAYYTSDYRPRHYLKDWSQRAGTPQGRFTSTSLGGDNHRFTMVYSEQCDTSVPCDPPPLKAVGDWIENDGGDVDDDTITRCFRDGTSFEYHHGEHWVDIQCDRVDSLLRYRFTAVFGY</sequence>
<keyword evidence="2" id="KW-0472">Membrane</keyword>
<evidence type="ECO:0000313" key="4">
    <source>
        <dbReference type="Proteomes" id="UP001589627"/>
    </source>
</evidence>
<evidence type="ECO:0000313" key="3">
    <source>
        <dbReference type="EMBL" id="MFB9837106.1"/>
    </source>
</evidence>
<gene>
    <name evidence="3" type="ORF">ACFFNX_33535</name>
</gene>
<evidence type="ECO:0000256" key="2">
    <source>
        <dbReference type="SAM" id="Phobius"/>
    </source>
</evidence>
<feature type="region of interest" description="Disordered" evidence="1">
    <location>
        <begin position="1"/>
        <end position="23"/>
    </location>
</feature>
<name>A0ABV5YRD5_9ACTN</name>
<keyword evidence="4" id="KW-1185">Reference proteome</keyword>
<keyword evidence="2" id="KW-0812">Transmembrane</keyword>
<protein>
    <submittedName>
        <fullName evidence="3">Uncharacterized protein</fullName>
    </submittedName>
</protein>
<accession>A0ABV5YRD5</accession>